<dbReference type="Proteomes" id="UP001215712">
    <property type="component" value="Unassembled WGS sequence"/>
</dbReference>
<name>A0AAD6HL89_9EURO</name>
<comment type="similarity">
    <text evidence="1">Belongs to the avfA family.</text>
</comment>
<reference evidence="3" key="1">
    <citation type="journal article" date="2023" name="IMA Fungus">
        <title>Comparative genomic study of the Penicillium genus elucidates a diverse pangenome and 15 lateral gene transfer events.</title>
        <authorList>
            <person name="Petersen C."/>
            <person name="Sorensen T."/>
            <person name="Nielsen M.R."/>
            <person name="Sondergaard T.E."/>
            <person name="Sorensen J.L."/>
            <person name="Fitzpatrick D.A."/>
            <person name="Frisvad J.C."/>
            <person name="Nielsen K.L."/>
        </authorList>
    </citation>
    <scope>NUCLEOTIDE SEQUENCE</scope>
    <source>
        <strain evidence="3">IBT 17514</strain>
    </source>
</reference>
<dbReference type="Pfam" id="PF13460">
    <property type="entry name" value="NAD_binding_10"/>
    <property type="match status" value="1"/>
</dbReference>
<comment type="caution">
    <text evidence="3">The sequence shown here is derived from an EMBL/GenBank/DDBJ whole genome shotgun (WGS) entry which is preliminary data.</text>
</comment>
<organism evidence="3 4">
    <name type="scientific">Penicillium malachiteum</name>
    <dbReference type="NCBI Taxonomy" id="1324776"/>
    <lineage>
        <taxon>Eukaryota</taxon>
        <taxon>Fungi</taxon>
        <taxon>Dikarya</taxon>
        <taxon>Ascomycota</taxon>
        <taxon>Pezizomycotina</taxon>
        <taxon>Eurotiomycetes</taxon>
        <taxon>Eurotiomycetidae</taxon>
        <taxon>Eurotiales</taxon>
        <taxon>Aspergillaceae</taxon>
        <taxon>Penicillium</taxon>
    </lineage>
</organism>
<dbReference type="GO" id="GO:0042602">
    <property type="term" value="F:riboflavin reductase (NADPH) activity"/>
    <property type="evidence" value="ECO:0007669"/>
    <property type="project" value="TreeGrafter"/>
</dbReference>
<proteinExistence type="inferred from homology"/>
<evidence type="ECO:0000313" key="3">
    <source>
        <dbReference type="EMBL" id="KAJ5726879.1"/>
    </source>
</evidence>
<evidence type="ECO:0000256" key="1">
    <source>
        <dbReference type="ARBA" id="ARBA00038376"/>
    </source>
</evidence>
<dbReference type="InterPro" id="IPR051606">
    <property type="entry name" value="Polyketide_Oxido-like"/>
</dbReference>
<accession>A0AAD6HL89</accession>
<reference evidence="3" key="2">
    <citation type="submission" date="2023-01" db="EMBL/GenBank/DDBJ databases">
        <authorList>
            <person name="Petersen C."/>
        </authorList>
    </citation>
    <scope>NUCLEOTIDE SEQUENCE</scope>
    <source>
        <strain evidence="3">IBT 17514</strain>
    </source>
</reference>
<dbReference type="GO" id="GO:0004074">
    <property type="term" value="F:biliverdin reductase [NAD(P)H] activity"/>
    <property type="evidence" value="ECO:0007669"/>
    <property type="project" value="TreeGrafter"/>
</dbReference>
<sequence>MHLLMLGANGRTGVFGYKYALDQGYTVTVLVRKAEAIDPHENLTIIEGSCLLETDMKRAFDATGLPVDGVLIFLNARRNGQNPWGKFLGPARLVADTTSIAAKLLRSQQLQPEHKPRLVVMSALGVRESYAVTPYIIRFMMNYSNLDKSYDDHNAVRDEIEENCGDEVDWTLPLPVGLIYGGEKPVRTFGPTESGASLLMTIVSCANWMVDVASGKEGNRFRNQMVIVSN</sequence>
<evidence type="ECO:0000259" key="2">
    <source>
        <dbReference type="Pfam" id="PF13460"/>
    </source>
</evidence>
<dbReference type="InterPro" id="IPR036291">
    <property type="entry name" value="NAD(P)-bd_dom_sf"/>
</dbReference>
<protein>
    <recommendedName>
        <fullName evidence="2">NAD(P)-binding domain-containing protein</fullName>
    </recommendedName>
</protein>
<gene>
    <name evidence="3" type="ORF">N7493_005906</name>
</gene>
<dbReference type="InterPro" id="IPR016040">
    <property type="entry name" value="NAD(P)-bd_dom"/>
</dbReference>
<keyword evidence="4" id="KW-1185">Reference proteome</keyword>
<dbReference type="SUPFAM" id="SSF51735">
    <property type="entry name" value="NAD(P)-binding Rossmann-fold domains"/>
    <property type="match status" value="1"/>
</dbReference>
<dbReference type="PANTHER" id="PTHR43355">
    <property type="entry name" value="FLAVIN REDUCTASE (NADPH)"/>
    <property type="match status" value="1"/>
</dbReference>
<evidence type="ECO:0000313" key="4">
    <source>
        <dbReference type="Proteomes" id="UP001215712"/>
    </source>
</evidence>
<dbReference type="AlphaFoldDB" id="A0AAD6HL89"/>
<dbReference type="PANTHER" id="PTHR43355:SF2">
    <property type="entry name" value="FLAVIN REDUCTASE (NADPH)"/>
    <property type="match status" value="1"/>
</dbReference>
<dbReference type="EMBL" id="JAQJAN010000007">
    <property type="protein sequence ID" value="KAJ5726879.1"/>
    <property type="molecule type" value="Genomic_DNA"/>
</dbReference>
<dbReference type="Gene3D" id="3.40.50.720">
    <property type="entry name" value="NAD(P)-binding Rossmann-like Domain"/>
    <property type="match status" value="1"/>
</dbReference>
<feature type="domain" description="NAD(P)-binding" evidence="2">
    <location>
        <begin position="7"/>
        <end position="212"/>
    </location>
</feature>